<dbReference type="SUPFAM" id="SSF53335">
    <property type="entry name" value="S-adenosyl-L-methionine-dependent methyltransferases"/>
    <property type="match status" value="1"/>
</dbReference>
<dbReference type="Pfam" id="PF06962">
    <property type="entry name" value="rRNA_methylase"/>
    <property type="match status" value="1"/>
</dbReference>
<dbReference type="PANTHER" id="PTHR35276:SF1">
    <property type="entry name" value="TRNA (MNM(5)S(2)U34)-METHYLTRANSFERASE, CHLOROPLASTIC"/>
    <property type="match status" value="1"/>
</dbReference>
<keyword evidence="2" id="KW-1185">Reference proteome</keyword>
<dbReference type="SUPFAM" id="SSF52047">
    <property type="entry name" value="RNI-like"/>
    <property type="match status" value="1"/>
</dbReference>
<accession>A0AAW1TLF5</accession>
<dbReference type="InterPro" id="IPR029063">
    <property type="entry name" value="SAM-dependent_MTases_sf"/>
</dbReference>
<gene>
    <name evidence="1" type="ORF">WJX84_002993</name>
</gene>
<organism evidence="1 2">
    <name type="scientific">Apatococcus fuscideae</name>
    <dbReference type="NCBI Taxonomy" id="2026836"/>
    <lineage>
        <taxon>Eukaryota</taxon>
        <taxon>Viridiplantae</taxon>
        <taxon>Chlorophyta</taxon>
        <taxon>core chlorophytes</taxon>
        <taxon>Trebouxiophyceae</taxon>
        <taxon>Chlorellales</taxon>
        <taxon>Chlorellaceae</taxon>
        <taxon>Apatococcus</taxon>
    </lineage>
</organism>
<evidence type="ECO:0000313" key="2">
    <source>
        <dbReference type="Proteomes" id="UP001485043"/>
    </source>
</evidence>
<name>A0AAW1TLF5_9CHLO</name>
<dbReference type="AlphaFoldDB" id="A0AAW1TLF5"/>
<dbReference type="InterPro" id="IPR010719">
    <property type="entry name" value="MnmM_MeTrfase"/>
</dbReference>
<dbReference type="Proteomes" id="UP001485043">
    <property type="component" value="Unassembled WGS sequence"/>
</dbReference>
<dbReference type="EMBL" id="JALJOV010000009">
    <property type="protein sequence ID" value="KAK9868865.1"/>
    <property type="molecule type" value="Genomic_DNA"/>
</dbReference>
<dbReference type="PANTHER" id="PTHR35276">
    <property type="entry name" value="S-ADENOSYL-L-METHIONINE-DEPENDENT METHYLTRANSFERASES SUPERFAMILY PROTEIN"/>
    <property type="match status" value="1"/>
</dbReference>
<protein>
    <recommendedName>
        <fullName evidence="3">F-box domain-containing protein</fullName>
    </recommendedName>
</protein>
<comment type="caution">
    <text evidence="1">The sequence shown here is derived from an EMBL/GenBank/DDBJ whole genome shotgun (WGS) entry which is preliminary data.</text>
</comment>
<evidence type="ECO:0000313" key="1">
    <source>
        <dbReference type="EMBL" id="KAK9868865.1"/>
    </source>
</evidence>
<reference evidence="1 2" key="1">
    <citation type="journal article" date="2024" name="Nat. Commun.">
        <title>Phylogenomics reveals the evolutionary origins of lichenization in chlorophyte algae.</title>
        <authorList>
            <person name="Puginier C."/>
            <person name="Libourel C."/>
            <person name="Otte J."/>
            <person name="Skaloud P."/>
            <person name="Haon M."/>
            <person name="Grisel S."/>
            <person name="Petersen M."/>
            <person name="Berrin J.G."/>
            <person name="Delaux P.M."/>
            <person name="Dal Grande F."/>
            <person name="Keller J."/>
        </authorList>
    </citation>
    <scope>NUCLEOTIDE SEQUENCE [LARGE SCALE GENOMIC DNA]</scope>
    <source>
        <strain evidence="1 2">SAG 2523</strain>
    </source>
</reference>
<proteinExistence type="predicted"/>
<evidence type="ECO:0008006" key="3">
    <source>
        <dbReference type="Google" id="ProtNLM"/>
    </source>
</evidence>
<sequence>MVAPQAERAELLPPELWCRVLLNLSPGERKDTVPLVCKSWAKFAQPGSALWDSCSIPSTEGLDFFRVVRWIGKHGSTIRKLSLDLYINVGEGWHAYHGGVVALLAHVPNLQHLEVSGPGHFMTAESHLLRDIFLMAFSPASVKAWRAICTSLALLPGLVSLGIIDTRLEAVSDDDWVLSSRLTALSLSSCGLTRVPSAACHDKTGSHLEKLSVLTSPEESRCKANIRIAGQRLGTRIFARFMHGSGVSGGSIAVGPKGTVYAFDIQDEAMASLRYVVDEELTPGISGEIKLIQDCHGNMQAYVPEASAMLTCFNLGYLPSGDKSVTTQAHTTMAGLTAAAQLTAPGGLISVICYTQHPGGQQEYEAVQRFASKLAPDEWIASETTIRNRQLMGVEKGCVVVEFAGDQILSVTFHLGSIYNIRLVDCS</sequence>
<dbReference type="Gene3D" id="3.40.50.150">
    <property type="entry name" value="Vaccinia Virus protein VP39"/>
    <property type="match status" value="1"/>
</dbReference>